<evidence type="ECO:0000256" key="4">
    <source>
        <dbReference type="PROSITE-ProRule" id="PRU00433"/>
    </source>
</evidence>
<dbReference type="SUPFAM" id="SSF46626">
    <property type="entry name" value="Cytochrome c"/>
    <property type="match status" value="3"/>
</dbReference>
<evidence type="ECO:0000256" key="3">
    <source>
        <dbReference type="ARBA" id="ARBA00023004"/>
    </source>
</evidence>
<gene>
    <name evidence="6" type="ORF">ACFFJH_16520</name>
</gene>
<dbReference type="InterPro" id="IPR014353">
    <property type="entry name" value="Membr-bd_ADH_cyt_c"/>
</dbReference>
<evidence type="ECO:0000256" key="2">
    <source>
        <dbReference type="ARBA" id="ARBA00022723"/>
    </source>
</evidence>
<comment type="caution">
    <text evidence="6">The sequence shown here is derived from an EMBL/GenBank/DDBJ whole genome shotgun (WGS) entry which is preliminary data.</text>
</comment>
<organism evidence="6 7">
    <name type="scientific">Undibacterium danionis</name>
    <dbReference type="NCBI Taxonomy" id="1812100"/>
    <lineage>
        <taxon>Bacteria</taxon>
        <taxon>Pseudomonadati</taxon>
        <taxon>Pseudomonadota</taxon>
        <taxon>Betaproteobacteria</taxon>
        <taxon>Burkholderiales</taxon>
        <taxon>Oxalobacteraceae</taxon>
        <taxon>Undibacterium</taxon>
    </lineage>
</organism>
<accession>A0ABV6IHW5</accession>
<dbReference type="RefSeq" id="WP_390214044.1">
    <property type="nucleotide sequence ID" value="NZ_JBHLXJ010000018.1"/>
</dbReference>
<dbReference type="PROSITE" id="PS51007">
    <property type="entry name" value="CYTC"/>
    <property type="match status" value="3"/>
</dbReference>
<keyword evidence="3 4" id="KW-0408">Iron</keyword>
<evidence type="ECO:0000259" key="5">
    <source>
        <dbReference type="PROSITE" id="PS51007"/>
    </source>
</evidence>
<dbReference type="PANTHER" id="PTHR35008">
    <property type="entry name" value="BLL4482 PROTEIN-RELATED"/>
    <property type="match status" value="1"/>
</dbReference>
<keyword evidence="7" id="KW-1185">Reference proteome</keyword>
<evidence type="ECO:0000256" key="1">
    <source>
        <dbReference type="ARBA" id="ARBA00022617"/>
    </source>
</evidence>
<dbReference type="InterPro" id="IPR051459">
    <property type="entry name" value="Cytochrome_c-type_DH"/>
</dbReference>
<protein>
    <submittedName>
        <fullName evidence="6">C-type cytochrome</fullName>
    </submittedName>
</protein>
<feature type="domain" description="Cytochrome c" evidence="5">
    <location>
        <begin position="203"/>
        <end position="313"/>
    </location>
</feature>
<dbReference type="Pfam" id="PF00034">
    <property type="entry name" value="Cytochrom_C"/>
    <property type="match status" value="2"/>
</dbReference>
<dbReference type="PIRSF" id="PIRSF000018">
    <property type="entry name" value="Mb_ADH_cyt_c"/>
    <property type="match status" value="1"/>
</dbReference>
<dbReference type="EMBL" id="JBHLXJ010000018">
    <property type="protein sequence ID" value="MFC0351426.1"/>
    <property type="molecule type" value="Genomic_DNA"/>
</dbReference>
<name>A0ABV6IHW5_9BURK</name>
<dbReference type="Gene3D" id="1.10.760.10">
    <property type="entry name" value="Cytochrome c-like domain"/>
    <property type="match status" value="3"/>
</dbReference>
<feature type="domain" description="Cytochrome c" evidence="5">
    <location>
        <begin position="58"/>
        <end position="161"/>
    </location>
</feature>
<proteinExistence type="predicted"/>
<sequence length="451" mass="48947">MISRVWKIVLTLLLLLLLSLLALGWYGYALGDSYASAALTVSSQDSKTQNGTKSAPTTVLERGAYLVRIGDCMACHTARGGAAFAGGRVMQSEFGQFVTPNITSDKKTGIGDWSAEDFWNALHNGKAKDGRLLYPSFPFVNYTHVSREDADAMYAYLQSQPAVVQENAAHSLAFPYNQRAALSLWRALYFKPGALDYQSQQSADWNRGAYLVRGLAHCSACHSTRNSLGANQGSADFSGGEMAQIHWYAPSLQSANELNLPNWSEAELTQLLVRGNNLKSSVAGPMAEVVQQSLQHLSDTDARSIATYLRALPQQQQSAPDLLDRAIARPTVSKEQMLQIMERGEKIYKAQCLDCHGKGGEGVPGVYPALKGNATLQIASVSNPIRLILSGGFVPATKLNPRPYSMPPFAPVLDDGEVATVLTYIRNAWGNKGEVVSPSEVNPYRTAALDQ</sequence>
<reference evidence="6 7" key="1">
    <citation type="submission" date="2024-09" db="EMBL/GenBank/DDBJ databases">
        <authorList>
            <person name="Sun Q."/>
            <person name="Mori K."/>
        </authorList>
    </citation>
    <scope>NUCLEOTIDE SEQUENCE [LARGE SCALE GENOMIC DNA]</scope>
    <source>
        <strain evidence="6 7">CCM 8677</strain>
    </source>
</reference>
<dbReference type="InterPro" id="IPR009056">
    <property type="entry name" value="Cyt_c-like_dom"/>
</dbReference>
<feature type="domain" description="Cytochrome c" evidence="5">
    <location>
        <begin position="339"/>
        <end position="429"/>
    </location>
</feature>
<dbReference type="Proteomes" id="UP001589844">
    <property type="component" value="Unassembled WGS sequence"/>
</dbReference>
<evidence type="ECO:0000313" key="7">
    <source>
        <dbReference type="Proteomes" id="UP001589844"/>
    </source>
</evidence>
<dbReference type="PANTHER" id="PTHR35008:SF4">
    <property type="entry name" value="BLL4482 PROTEIN"/>
    <property type="match status" value="1"/>
</dbReference>
<keyword evidence="2 4" id="KW-0479">Metal-binding</keyword>
<dbReference type="InterPro" id="IPR036909">
    <property type="entry name" value="Cyt_c-like_dom_sf"/>
</dbReference>
<evidence type="ECO:0000313" key="6">
    <source>
        <dbReference type="EMBL" id="MFC0351426.1"/>
    </source>
</evidence>
<keyword evidence="1 4" id="KW-0349">Heme</keyword>